<evidence type="ECO:0000256" key="1">
    <source>
        <dbReference type="SAM" id="MobiDB-lite"/>
    </source>
</evidence>
<feature type="region of interest" description="Disordered" evidence="1">
    <location>
        <begin position="116"/>
        <end position="183"/>
    </location>
</feature>
<feature type="compositionally biased region" description="Polar residues" evidence="1">
    <location>
        <begin position="145"/>
        <end position="159"/>
    </location>
</feature>
<dbReference type="Proteomes" id="UP001610563">
    <property type="component" value="Unassembled WGS sequence"/>
</dbReference>
<feature type="compositionally biased region" description="Polar residues" evidence="1">
    <location>
        <begin position="126"/>
        <end position="138"/>
    </location>
</feature>
<sequence>MTRSDPSPPDSPKPAAPVPCTHNCGVVALDGVHWRDWTCRCGYGYFTPERRWISGYDVRHGLAPPREQQTGLQHGASSPCRDREAQRPLLVSSPSDADINNDELAATRGFRPQEISSHSLHAASHPRTSSWQNSQHDVQTPAVAGTSNMHYISPSSNAPSIFPLDTANTSSSYHTSGPPWQQA</sequence>
<comment type="caution">
    <text evidence="2">The sequence shown here is derived from an EMBL/GenBank/DDBJ whole genome shotgun (WGS) entry which is preliminary data.</text>
</comment>
<evidence type="ECO:0000313" key="3">
    <source>
        <dbReference type="Proteomes" id="UP001610563"/>
    </source>
</evidence>
<keyword evidence="3" id="KW-1185">Reference proteome</keyword>
<name>A0ABR4G8J9_9EURO</name>
<dbReference type="EMBL" id="JBFTWV010000036">
    <property type="protein sequence ID" value="KAL2795334.1"/>
    <property type="molecule type" value="Genomic_DNA"/>
</dbReference>
<gene>
    <name evidence="2" type="ORF">BJX66DRAFT_171960</name>
</gene>
<organism evidence="2 3">
    <name type="scientific">Aspergillus keveii</name>
    <dbReference type="NCBI Taxonomy" id="714993"/>
    <lineage>
        <taxon>Eukaryota</taxon>
        <taxon>Fungi</taxon>
        <taxon>Dikarya</taxon>
        <taxon>Ascomycota</taxon>
        <taxon>Pezizomycotina</taxon>
        <taxon>Eurotiomycetes</taxon>
        <taxon>Eurotiomycetidae</taxon>
        <taxon>Eurotiales</taxon>
        <taxon>Aspergillaceae</taxon>
        <taxon>Aspergillus</taxon>
        <taxon>Aspergillus subgen. Nidulantes</taxon>
    </lineage>
</organism>
<feature type="region of interest" description="Disordered" evidence="1">
    <location>
        <begin position="64"/>
        <end position="100"/>
    </location>
</feature>
<evidence type="ECO:0000313" key="2">
    <source>
        <dbReference type="EMBL" id="KAL2795334.1"/>
    </source>
</evidence>
<feature type="compositionally biased region" description="Polar residues" evidence="1">
    <location>
        <begin position="166"/>
        <end position="183"/>
    </location>
</feature>
<reference evidence="2 3" key="1">
    <citation type="submission" date="2024-07" db="EMBL/GenBank/DDBJ databases">
        <title>Section-level genome sequencing and comparative genomics of Aspergillus sections Usti and Cavernicolus.</title>
        <authorList>
            <consortium name="Lawrence Berkeley National Laboratory"/>
            <person name="Nybo J.L."/>
            <person name="Vesth T.C."/>
            <person name="Theobald S."/>
            <person name="Frisvad J.C."/>
            <person name="Larsen T.O."/>
            <person name="Kjaerboelling I."/>
            <person name="Rothschild-Mancinelli K."/>
            <person name="Lyhne E.K."/>
            <person name="Kogle M.E."/>
            <person name="Barry K."/>
            <person name="Clum A."/>
            <person name="Na H."/>
            <person name="Ledsgaard L."/>
            <person name="Lin J."/>
            <person name="Lipzen A."/>
            <person name="Kuo A."/>
            <person name="Riley R."/>
            <person name="Mondo S."/>
            <person name="Labutti K."/>
            <person name="Haridas S."/>
            <person name="Pangalinan J."/>
            <person name="Salamov A.A."/>
            <person name="Simmons B.A."/>
            <person name="Magnuson J.K."/>
            <person name="Chen J."/>
            <person name="Drula E."/>
            <person name="Henrissat B."/>
            <person name="Wiebenga A."/>
            <person name="Lubbers R.J."/>
            <person name="Gomes A.C."/>
            <person name="Makela M.R."/>
            <person name="Stajich J."/>
            <person name="Grigoriev I.V."/>
            <person name="Mortensen U.H."/>
            <person name="De Vries R.P."/>
            <person name="Baker S.E."/>
            <person name="Andersen M.R."/>
        </authorList>
    </citation>
    <scope>NUCLEOTIDE SEQUENCE [LARGE SCALE GENOMIC DNA]</scope>
    <source>
        <strain evidence="2 3">CBS 209.92</strain>
    </source>
</reference>
<proteinExistence type="predicted"/>
<protein>
    <submittedName>
        <fullName evidence="2">Uncharacterized protein</fullName>
    </submittedName>
</protein>
<accession>A0ABR4G8J9</accession>
<feature type="compositionally biased region" description="Polar residues" evidence="1">
    <location>
        <begin position="67"/>
        <end position="76"/>
    </location>
</feature>